<evidence type="ECO:0000313" key="2">
    <source>
        <dbReference type="EMBL" id="CAB4290863.1"/>
    </source>
</evidence>
<evidence type="ECO:0000256" key="1">
    <source>
        <dbReference type="SAM" id="MobiDB-lite"/>
    </source>
</evidence>
<name>A0A6J5VRC3_PRUAR</name>
<organism evidence="2 3">
    <name type="scientific">Prunus armeniaca</name>
    <name type="common">Apricot</name>
    <name type="synonym">Armeniaca vulgaris</name>
    <dbReference type="NCBI Taxonomy" id="36596"/>
    <lineage>
        <taxon>Eukaryota</taxon>
        <taxon>Viridiplantae</taxon>
        <taxon>Streptophyta</taxon>
        <taxon>Embryophyta</taxon>
        <taxon>Tracheophyta</taxon>
        <taxon>Spermatophyta</taxon>
        <taxon>Magnoliopsida</taxon>
        <taxon>eudicotyledons</taxon>
        <taxon>Gunneridae</taxon>
        <taxon>Pentapetalae</taxon>
        <taxon>rosids</taxon>
        <taxon>fabids</taxon>
        <taxon>Rosales</taxon>
        <taxon>Rosaceae</taxon>
        <taxon>Amygdaloideae</taxon>
        <taxon>Amygdaleae</taxon>
        <taxon>Prunus</taxon>
    </lineage>
</organism>
<sequence>MRPIFIPRTPATSNTNNIDPTATATDIIINQNPSNSSSNPPILSPSAISQSPQISSPILPNISLTKNQHITSTVGLDYTQSEGRRRSPIRLGHFINGLNFYLKLKINSRNFEMGQLDLTA</sequence>
<feature type="compositionally biased region" description="Low complexity" evidence="1">
    <location>
        <begin position="18"/>
        <end position="60"/>
    </location>
</feature>
<accession>A0A6J5VRC3</accession>
<proteinExistence type="predicted"/>
<evidence type="ECO:0000313" key="3">
    <source>
        <dbReference type="Proteomes" id="UP000507222"/>
    </source>
</evidence>
<protein>
    <submittedName>
        <fullName evidence="2">Uncharacterized protein</fullName>
    </submittedName>
</protein>
<feature type="region of interest" description="Disordered" evidence="1">
    <location>
        <begin position="1"/>
        <end position="60"/>
    </location>
</feature>
<reference evidence="2 3" key="1">
    <citation type="submission" date="2020-05" db="EMBL/GenBank/DDBJ databases">
        <authorList>
            <person name="Campoy J."/>
            <person name="Schneeberger K."/>
            <person name="Spophaly S."/>
        </authorList>
    </citation>
    <scope>NUCLEOTIDE SEQUENCE [LARGE SCALE GENOMIC DNA]</scope>
    <source>
        <strain evidence="2">PruArmRojPasFocal</strain>
    </source>
</reference>
<dbReference type="EMBL" id="CAEKDK010000008">
    <property type="protein sequence ID" value="CAB4290863.1"/>
    <property type="molecule type" value="Genomic_DNA"/>
</dbReference>
<dbReference type="Proteomes" id="UP000507222">
    <property type="component" value="Unassembled WGS sequence"/>
</dbReference>
<gene>
    <name evidence="2" type="ORF">CURHAP_LOCUS51036</name>
</gene>
<dbReference type="AlphaFoldDB" id="A0A6J5VRC3"/>